<dbReference type="AlphaFoldDB" id="A0A8J6BNY6"/>
<proteinExistence type="predicted"/>
<dbReference type="PANTHER" id="PTHR43586">
    <property type="entry name" value="CYSTEINE DESULFURASE"/>
    <property type="match status" value="1"/>
</dbReference>
<dbReference type="PANTHER" id="PTHR43586:SF17">
    <property type="entry name" value="OS11G0209900 PROTEIN"/>
    <property type="match status" value="1"/>
</dbReference>
<evidence type="ECO:0000256" key="1">
    <source>
        <dbReference type="SAM" id="MobiDB-lite"/>
    </source>
</evidence>
<feature type="compositionally biased region" description="Polar residues" evidence="1">
    <location>
        <begin position="554"/>
        <end position="564"/>
    </location>
</feature>
<keyword evidence="4" id="KW-1185">Reference proteome</keyword>
<name>A0A8J6BNY6_ZIZPA</name>
<protein>
    <recommendedName>
        <fullName evidence="2">Aminotransferase class V domain-containing protein</fullName>
    </recommendedName>
</protein>
<comment type="caution">
    <text evidence="3">The sequence shown here is derived from an EMBL/GenBank/DDBJ whole genome shotgun (WGS) entry which is preliminary data.</text>
</comment>
<dbReference type="OrthoDB" id="420046at2759"/>
<feature type="compositionally biased region" description="Polar residues" evidence="1">
    <location>
        <begin position="573"/>
        <end position="590"/>
    </location>
</feature>
<accession>A0A8J6BNY6</accession>
<reference evidence="3" key="1">
    <citation type="journal article" date="2021" name="bioRxiv">
        <title>Whole Genome Assembly and Annotation of Northern Wild Rice, Zizania palustris L., Supports a Whole Genome Duplication in the Zizania Genus.</title>
        <authorList>
            <person name="Haas M."/>
            <person name="Kono T."/>
            <person name="Macchietto M."/>
            <person name="Millas R."/>
            <person name="McGilp L."/>
            <person name="Shao M."/>
            <person name="Duquette J."/>
            <person name="Hirsch C.N."/>
            <person name="Kimball J."/>
        </authorList>
    </citation>
    <scope>NUCLEOTIDE SEQUENCE</scope>
    <source>
        <tissue evidence="3">Fresh leaf tissue</tissue>
    </source>
</reference>
<evidence type="ECO:0000259" key="2">
    <source>
        <dbReference type="Pfam" id="PF00266"/>
    </source>
</evidence>
<reference evidence="3" key="2">
    <citation type="submission" date="2021-02" db="EMBL/GenBank/DDBJ databases">
        <authorList>
            <person name="Kimball J.A."/>
            <person name="Haas M.W."/>
            <person name="Macchietto M."/>
            <person name="Kono T."/>
            <person name="Duquette J."/>
            <person name="Shao M."/>
        </authorList>
    </citation>
    <scope>NUCLEOTIDE SEQUENCE</scope>
    <source>
        <tissue evidence="3">Fresh leaf tissue</tissue>
    </source>
</reference>
<organism evidence="3 4">
    <name type="scientific">Zizania palustris</name>
    <name type="common">Northern wild rice</name>
    <dbReference type="NCBI Taxonomy" id="103762"/>
    <lineage>
        <taxon>Eukaryota</taxon>
        <taxon>Viridiplantae</taxon>
        <taxon>Streptophyta</taxon>
        <taxon>Embryophyta</taxon>
        <taxon>Tracheophyta</taxon>
        <taxon>Spermatophyta</taxon>
        <taxon>Magnoliopsida</taxon>
        <taxon>Liliopsida</taxon>
        <taxon>Poales</taxon>
        <taxon>Poaceae</taxon>
        <taxon>BOP clade</taxon>
        <taxon>Oryzoideae</taxon>
        <taxon>Oryzeae</taxon>
        <taxon>Zizaniinae</taxon>
        <taxon>Zizania</taxon>
    </lineage>
</organism>
<evidence type="ECO:0000313" key="3">
    <source>
        <dbReference type="EMBL" id="KAG8091004.1"/>
    </source>
</evidence>
<dbReference type="InterPro" id="IPR000192">
    <property type="entry name" value="Aminotrans_V_dom"/>
</dbReference>
<dbReference type="EMBL" id="JAAALK010000081">
    <property type="protein sequence ID" value="KAG8091004.1"/>
    <property type="molecule type" value="Genomic_DNA"/>
</dbReference>
<sequence>MTTGRGNSAPPPPPPTLFSLLRAKSERTTEAEEKVEWVRSQLVGRGVEFDTPFGRRALVYADHTASGRSLRYVEDYILEQVLPFYGNTHTEDSYVGSRTTRMARRAASYIKRCMGAGADDALLFCGSGATAAVKRLQEVMGVAAPPGPLRERSAVLLRPEERWVVFVGPYEHHSNLLSWRRSLAHVIEVGAGDDGLVDLAALRHALCAPEYADRPMLGSFSACSNVTGVLTDTRAVARLLHQHGAFACFDFAASGPYVKIDMRSGEMDGYDAVFLSPHKFVGGPGTPGILLMSRSLYRLSSQPPSTCGGGTVAYVNGFSEDDTVYHDGIEEREDAGTPPIVGKVRAALAFWVKEHVGRGGAIALQEQVYTDAAMRWLIGNPNVEVLGNVTTRRLPIFSFLVFPGGTDVVDYDYVPGDAKTRKSQRRGLPLHGRFVAKLLNDLFGIQARGGCACAGPYGQALLGVDDELSLRIREGIVKGYHGVKPGWTRVSFAYYLSTEEFRYILDAIDFVAAHGHRFLPLYTFDWANGNWAFSRHMHKDQLVMHELLHRQHLGISSPTNTNKNADGDEDGEVQTTSTKKNTTADQTADDVSSNFHGYLESARRIARSLPDTCDDQQVAVTVPDGIDPKTILFRLVGARRSSGTALVVRVAAVEARQILCNQARSVERRPGLSAEGRHGGMFGRVAAWALGGAKEGELSAERWPRIPAVRKKVFMWSSVSSSALPIAVTCADVTV</sequence>
<feature type="domain" description="Aminotransferase class V" evidence="2">
    <location>
        <begin position="59"/>
        <end position="400"/>
    </location>
</feature>
<gene>
    <name evidence="3" type="ORF">GUJ93_ZPchr0011g28096</name>
</gene>
<feature type="region of interest" description="Disordered" evidence="1">
    <location>
        <begin position="554"/>
        <end position="590"/>
    </location>
</feature>
<dbReference type="Proteomes" id="UP000729402">
    <property type="component" value="Unassembled WGS sequence"/>
</dbReference>
<dbReference type="Pfam" id="PF00266">
    <property type="entry name" value="Aminotran_5"/>
    <property type="match status" value="1"/>
</dbReference>
<evidence type="ECO:0000313" key="4">
    <source>
        <dbReference type="Proteomes" id="UP000729402"/>
    </source>
</evidence>